<keyword evidence="2" id="KW-0862">Zinc</keyword>
<evidence type="ECO:0000313" key="4">
    <source>
        <dbReference type="Proteomes" id="UP000177746"/>
    </source>
</evidence>
<protein>
    <recommendedName>
        <fullName evidence="5">Tagatose-bisphosphate aldolase</fullName>
    </recommendedName>
</protein>
<dbReference type="InterPro" id="IPR050246">
    <property type="entry name" value="Class_II_FBP_aldolase"/>
</dbReference>
<accession>A0A1G2T1E0</accession>
<dbReference type="AlphaFoldDB" id="A0A1G2T1E0"/>
<dbReference type="SUPFAM" id="SSF51569">
    <property type="entry name" value="Aldolase"/>
    <property type="match status" value="1"/>
</dbReference>
<dbReference type="Pfam" id="PF01116">
    <property type="entry name" value="F_bP_aldolase"/>
    <property type="match status" value="1"/>
</dbReference>
<dbReference type="InterPro" id="IPR013785">
    <property type="entry name" value="Aldolase_TIM"/>
</dbReference>
<evidence type="ECO:0008006" key="5">
    <source>
        <dbReference type="Google" id="ProtNLM"/>
    </source>
</evidence>
<dbReference type="NCBIfam" id="TIGR00167">
    <property type="entry name" value="cbbA"/>
    <property type="match status" value="1"/>
</dbReference>
<feature type="binding site" evidence="2">
    <location>
        <position position="103"/>
    </location>
    <ligand>
        <name>Zn(2+)</name>
        <dbReference type="ChEBI" id="CHEBI:29105"/>
        <label>2</label>
    </ligand>
</feature>
<evidence type="ECO:0000256" key="2">
    <source>
        <dbReference type="PIRSR" id="PIRSR001359-3"/>
    </source>
</evidence>
<dbReference type="PANTHER" id="PTHR30304:SF0">
    <property type="entry name" value="D-TAGATOSE-1,6-BISPHOSPHATE ALDOLASE SUBUNIT GATY-RELATED"/>
    <property type="match status" value="1"/>
</dbReference>
<organism evidence="3 4">
    <name type="scientific">Candidatus Zambryskibacteria bacterium RIFCSPHIGHO2_01_FULL_46_30</name>
    <dbReference type="NCBI Taxonomy" id="1802739"/>
    <lineage>
        <taxon>Bacteria</taxon>
        <taxon>Candidatus Zambryskiibacteriota</taxon>
    </lineage>
</organism>
<proteinExistence type="predicted"/>
<dbReference type="PIRSF" id="PIRSF001359">
    <property type="entry name" value="F_bP_aldolase_II"/>
    <property type="match status" value="1"/>
</dbReference>
<dbReference type="PANTHER" id="PTHR30304">
    <property type="entry name" value="D-TAGATOSE-1,6-BISPHOSPHATE ALDOLASE"/>
    <property type="match status" value="1"/>
</dbReference>
<dbReference type="Gene3D" id="3.20.20.70">
    <property type="entry name" value="Aldolase class I"/>
    <property type="match status" value="1"/>
</dbReference>
<dbReference type="CDD" id="cd00947">
    <property type="entry name" value="TBP_aldolase_IIB"/>
    <property type="match status" value="1"/>
</dbReference>
<name>A0A1G2T1E0_9BACT</name>
<evidence type="ECO:0000256" key="1">
    <source>
        <dbReference type="PIRSR" id="PIRSR001359-1"/>
    </source>
</evidence>
<sequence length="284" mass="30906">MGMKTLREYLVWAEEKQVAIGHFNISDSEGFKAVVEGAKELDVPVIIGVSEGERDFIGLEEVVALVKTARASGLPIFINADHTYSVEKARLAIDAGVDSVIIDAADKTLEENTKLTKEIVDYARLKDSEILVEGELGSIGKSSKLLETLPDGVSEETQTNPDEAAKFVRETGIDLLAPSVGNIHGMIKTGNPKLNIERIRAIRAVLAVPLVLHGGSGITDAEFVVAIEAGIRIIHINTELRVAYKEGIKEGLKSGEIAPYKFLAEGVEEMKKVVYNRLKLFNKL</sequence>
<dbReference type="Proteomes" id="UP000177746">
    <property type="component" value="Unassembled WGS sequence"/>
</dbReference>
<reference evidence="3 4" key="1">
    <citation type="journal article" date="2016" name="Nat. Commun.">
        <title>Thousands of microbial genomes shed light on interconnected biogeochemical processes in an aquifer system.</title>
        <authorList>
            <person name="Anantharaman K."/>
            <person name="Brown C.T."/>
            <person name="Hug L.A."/>
            <person name="Sharon I."/>
            <person name="Castelle C.J."/>
            <person name="Probst A.J."/>
            <person name="Thomas B.C."/>
            <person name="Singh A."/>
            <person name="Wilkins M.J."/>
            <person name="Karaoz U."/>
            <person name="Brodie E.L."/>
            <person name="Williams K.H."/>
            <person name="Hubbard S.S."/>
            <person name="Banfield J.F."/>
        </authorList>
    </citation>
    <scope>NUCLEOTIDE SEQUENCE [LARGE SCALE GENOMIC DNA]</scope>
</reference>
<comment type="caution">
    <text evidence="3">The sequence shown here is derived from an EMBL/GenBank/DDBJ whole genome shotgun (WGS) entry which is preliminary data.</text>
</comment>
<feature type="binding site" evidence="2">
    <location>
        <position position="135"/>
    </location>
    <ligand>
        <name>Zn(2+)</name>
        <dbReference type="ChEBI" id="CHEBI:29105"/>
        <label>2</label>
    </ligand>
</feature>
<gene>
    <name evidence="3" type="ORF">A2665_02815</name>
</gene>
<feature type="active site" description="Proton donor" evidence="1">
    <location>
        <position position="81"/>
    </location>
</feature>
<dbReference type="EMBL" id="MHVI01000019">
    <property type="protein sequence ID" value="OHA91100.1"/>
    <property type="molecule type" value="Genomic_DNA"/>
</dbReference>
<dbReference type="GO" id="GO:0016832">
    <property type="term" value="F:aldehyde-lyase activity"/>
    <property type="evidence" value="ECO:0007669"/>
    <property type="project" value="InterPro"/>
</dbReference>
<evidence type="ECO:0000313" key="3">
    <source>
        <dbReference type="EMBL" id="OHA91100.1"/>
    </source>
</evidence>
<feature type="binding site" evidence="2">
    <location>
        <position position="82"/>
    </location>
    <ligand>
        <name>Zn(2+)</name>
        <dbReference type="ChEBI" id="CHEBI:29105"/>
        <label>1</label>
        <note>catalytic</note>
    </ligand>
</feature>
<dbReference type="GO" id="GO:0008270">
    <property type="term" value="F:zinc ion binding"/>
    <property type="evidence" value="ECO:0007669"/>
    <property type="project" value="InterPro"/>
</dbReference>
<feature type="binding site" evidence="2">
    <location>
        <position position="213"/>
    </location>
    <ligand>
        <name>Zn(2+)</name>
        <dbReference type="ChEBI" id="CHEBI:29105"/>
        <label>1</label>
        <note>catalytic</note>
    </ligand>
</feature>
<dbReference type="InterPro" id="IPR000771">
    <property type="entry name" value="FBA_II"/>
</dbReference>
<keyword evidence="2" id="KW-0479">Metal-binding</keyword>
<comment type="cofactor">
    <cofactor evidence="2">
        <name>Zn(2+)</name>
        <dbReference type="ChEBI" id="CHEBI:29105"/>
    </cofactor>
    <text evidence="2">Binds 2 Zn(2+) ions per subunit. One is catalytic and the other provides a structural contribution.</text>
</comment>
<dbReference type="GO" id="GO:0005975">
    <property type="term" value="P:carbohydrate metabolic process"/>
    <property type="evidence" value="ECO:0007669"/>
    <property type="project" value="InterPro"/>
</dbReference>
<feature type="binding site" evidence="2">
    <location>
        <position position="184"/>
    </location>
    <ligand>
        <name>Zn(2+)</name>
        <dbReference type="ChEBI" id="CHEBI:29105"/>
        <label>1</label>
        <note>catalytic</note>
    </ligand>
</feature>